<evidence type="ECO:0000259" key="10">
    <source>
        <dbReference type="Pfam" id="PF23559"/>
    </source>
</evidence>
<evidence type="ECO:0000256" key="5">
    <source>
        <dbReference type="ARBA" id="ARBA00022821"/>
    </source>
</evidence>
<dbReference type="Gene3D" id="3.40.50.300">
    <property type="entry name" value="P-loop containing nucleotide triphosphate hydrolases"/>
    <property type="match status" value="1"/>
</dbReference>
<keyword evidence="2" id="KW-0433">Leucine-rich repeat</keyword>
<evidence type="ECO:0000256" key="3">
    <source>
        <dbReference type="ARBA" id="ARBA00022737"/>
    </source>
</evidence>
<sequence length="871" mass="100219">MADLKEQVERLKMNVRVFKAFLKDTTYQKRWTEERLELASQMRDVVYKAEDIIDAFMMQPAADSETKSYFTRASGSGTQAKLLRGIARDVETIGANVRRIYSKMNSTDDHFANLNLIGDGGPPGSKVPLLQQGNVVGFEDEAEMLIEYLLEETQQLDVVSIVGMPGLGKTTLAGKIFRDPVIQYKFPVRIWVYISQEFKKKDVFLAILRQFERMDEGMYCKSDQELAQLVAAHLRRENFLIVMDDIWTSEDWYKLQFALLESTKKGKVLITTRHVEVAQHANRRRIPHNLRLLTQDESWLLLQYEVFARPECPPELEFLGKLIAEQCCGLPLAIVVIGGILTKKFKATDNMSRNVHAWTRVSENISTYLDEDPERRMAKTIALSYDKLPYHLRACFLYFGIFPEDFEIPVQKLIRMWIAEGFVQQNVDLSLEAVAEDYLEELINRNLLTVDKRRFKGGIKTCRIHNMLRAFCKNEARSKKENFLQEVKRYAGEFEPSVTSLETCRRLCIHSDVLKFLSSQPHGPRVHSFVCFSKENLTLEGQDISTIPAAFKMLRVLETMSIKFARIPSNMDHLLHLRYLTLSLNVESLPEYFSKFWNLQTLIMYTTSRTLEIKANIWKMIHLNLLKTNASANMPKIEKSSKANEYLQTLDGISPQSCKKELFERARNLKKLGIRGQLAVLLDDNNRSFGNLAKLGYLVELKLQNDVCINPPSRCQLHGLPSPFKFPPKLKTLTLSYTSLDWCHISILGMLEKLEVLKLKDKAFMGDCWEVGRTRFPSLKFLHIGRTNLVTWVALGHHFPKLRSLELHNCDELREIPIGLADAPYFLALDLCHSKLAVASAKKIQKAKQKKQEEQNPLFNGFKLSVFPPEE</sequence>
<dbReference type="PANTHER" id="PTHR23155:SF1193">
    <property type="entry name" value="DISEASE RESISTANCE PROTEIN RPP13-RELATED"/>
    <property type="match status" value="1"/>
</dbReference>
<proteinExistence type="inferred from homology"/>
<dbReference type="InterPro" id="IPR044974">
    <property type="entry name" value="Disease_R_plants"/>
</dbReference>
<dbReference type="GO" id="GO:0051607">
    <property type="term" value="P:defense response to virus"/>
    <property type="evidence" value="ECO:0007669"/>
    <property type="project" value="UniProtKB-ARBA"/>
</dbReference>
<dbReference type="Gene3D" id="1.10.10.10">
    <property type="entry name" value="Winged helix-like DNA-binding domain superfamily/Winged helix DNA-binding domain"/>
    <property type="match status" value="1"/>
</dbReference>
<reference evidence="12" key="2">
    <citation type="journal article" date="2024" name="Plant">
        <title>Genomic evolution and insights into agronomic trait innovations of Sesamum species.</title>
        <authorList>
            <person name="Miao H."/>
            <person name="Wang L."/>
            <person name="Qu L."/>
            <person name="Liu H."/>
            <person name="Sun Y."/>
            <person name="Le M."/>
            <person name="Wang Q."/>
            <person name="Wei S."/>
            <person name="Zheng Y."/>
            <person name="Lin W."/>
            <person name="Duan Y."/>
            <person name="Cao H."/>
            <person name="Xiong S."/>
            <person name="Wang X."/>
            <person name="Wei L."/>
            <person name="Li C."/>
            <person name="Ma Q."/>
            <person name="Ju M."/>
            <person name="Zhao R."/>
            <person name="Li G."/>
            <person name="Mu C."/>
            <person name="Tian Q."/>
            <person name="Mei H."/>
            <person name="Zhang T."/>
            <person name="Gao T."/>
            <person name="Zhang H."/>
        </authorList>
    </citation>
    <scope>NUCLEOTIDE SEQUENCE</scope>
    <source>
        <strain evidence="12">G02</strain>
    </source>
</reference>
<keyword evidence="4" id="KW-0547">Nucleotide-binding</keyword>
<evidence type="ECO:0000259" key="9">
    <source>
        <dbReference type="Pfam" id="PF18052"/>
    </source>
</evidence>
<feature type="domain" description="Disease resistance R13L4/SHOC-2-like LRR" evidence="11">
    <location>
        <begin position="542"/>
        <end position="813"/>
    </location>
</feature>
<dbReference type="GO" id="GO:0005524">
    <property type="term" value="F:ATP binding"/>
    <property type="evidence" value="ECO:0007669"/>
    <property type="project" value="UniProtKB-KW"/>
</dbReference>
<dbReference type="Pfam" id="PF23559">
    <property type="entry name" value="WHD_DRP"/>
    <property type="match status" value="1"/>
</dbReference>
<dbReference type="InterPro" id="IPR058922">
    <property type="entry name" value="WHD_DRP"/>
</dbReference>
<dbReference type="InterPro" id="IPR041118">
    <property type="entry name" value="Rx_N"/>
</dbReference>
<reference evidence="12" key="1">
    <citation type="submission" date="2020-06" db="EMBL/GenBank/DDBJ databases">
        <authorList>
            <person name="Li T."/>
            <person name="Hu X."/>
            <person name="Zhang T."/>
            <person name="Song X."/>
            <person name="Zhang H."/>
            <person name="Dai N."/>
            <person name="Sheng W."/>
            <person name="Hou X."/>
            <person name="Wei L."/>
        </authorList>
    </citation>
    <scope>NUCLEOTIDE SEQUENCE</scope>
    <source>
        <strain evidence="12">G02</strain>
        <tissue evidence="12">Leaf</tissue>
    </source>
</reference>
<feature type="region of interest" description="Disordered" evidence="7">
    <location>
        <begin position="848"/>
        <end position="871"/>
    </location>
</feature>
<feature type="domain" description="Disease resistance N-terminal" evidence="9">
    <location>
        <begin position="3"/>
        <end position="64"/>
    </location>
</feature>
<keyword evidence="3" id="KW-0677">Repeat</keyword>
<organism evidence="12">
    <name type="scientific">Sesamum radiatum</name>
    <name type="common">Black benniseed</name>
    <dbReference type="NCBI Taxonomy" id="300843"/>
    <lineage>
        <taxon>Eukaryota</taxon>
        <taxon>Viridiplantae</taxon>
        <taxon>Streptophyta</taxon>
        <taxon>Embryophyta</taxon>
        <taxon>Tracheophyta</taxon>
        <taxon>Spermatophyta</taxon>
        <taxon>Magnoliopsida</taxon>
        <taxon>eudicotyledons</taxon>
        <taxon>Gunneridae</taxon>
        <taxon>Pentapetalae</taxon>
        <taxon>asterids</taxon>
        <taxon>lamiids</taxon>
        <taxon>Lamiales</taxon>
        <taxon>Pedaliaceae</taxon>
        <taxon>Sesamum</taxon>
    </lineage>
</organism>
<evidence type="ECO:0000259" key="11">
    <source>
        <dbReference type="Pfam" id="PF23598"/>
    </source>
</evidence>
<gene>
    <name evidence="12" type="ORF">Sradi_0052800</name>
</gene>
<dbReference type="EMBL" id="JACGWJ010000001">
    <property type="protein sequence ID" value="KAL0441139.1"/>
    <property type="molecule type" value="Genomic_DNA"/>
</dbReference>
<keyword evidence="6" id="KW-0067">ATP-binding</keyword>
<dbReference type="SUPFAM" id="SSF52058">
    <property type="entry name" value="L domain-like"/>
    <property type="match status" value="1"/>
</dbReference>
<keyword evidence="5" id="KW-0611">Plant defense</keyword>
<accession>A0AAW2WH21</accession>
<dbReference type="Gene3D" id="3.80.10.10">
    <property type="entry name" value="Ribonuclease Inhibitor"/>
    <property type="match status" value="1"/>
</dbReference>
<evidence type="ECO:0000313" key="12">
    <source>
        <dbReference type="EMBL" id="KAL0441139.1"/>
    </source>
</evidence>
<feature type="domain" description="NB-ARC" evidence="8">
    <location>
        <begin position="139"/>
        <end position="310"/>
    </location>
</feature>
<dbReference type="InterPro" id="IPR042197">
    <property type="entry name" value="Apaf_helical"/>
</dbReference>
<evidence type="ECO:0000256" key="6">
    <source>
        <dbReference type="ARBA" id="ARBA00022840"/>
    </source>
</evidence>
<dbReference type="PRINTS" id="PR00364">
    <property type="entry name" value="DISEASERSIST"/>
</dbReference>
<dbReference type="InterPro" id="IPR027417">
    <property type="entry name" value="P-loop_NTPase"/>
</dbReference>
<dbReference type="FunFam" id="1.10.10.10:FF:000322">
    <property type="entry name" value="Probable disease resistance protein At1g63360"/>
    <property type="match status" value="1"/>
</dbReference>
<dbReference type="AlphaFoldDB" id="A0AAW2WH21"/>
<evidence type="ECO:0000259" key="8">
    <source>
        <dbReference type="Pfam" id="PF00931"/>
    </source>
</evidence>
<evidence type="ECO:0000256" key="7">
    <source>
        <dbReference type="SAM" id="MobiDB-lite"/>
    </source>
</evidence>
<dbReference type="InterPro" id="IPR055414">
    <property type="entry name" value="LRR_R13L4/SHOC2-like"/>
</dbReference>
<dbReference type="Pfam" id="PF00931">
    <property type="entry name" value="NB-ARC"/>
    <property type="match status" value="1"/>
</dbReference>
<dbReference type="InterPro" id="IPR032675">
    <property type="entry name" value="LRR_dom_sf"/>
</dbReference>
<dbReference type="SUPFAM" id="SSF52540">
    <property type="entry name" value="P-loop containing nucleoside triphosphate hydrolases"/>
    <property type="match status" value="1"/>
</dbReference>
<dbReference type="InterPro" id="IPR002182">
    <property type="entry name" value="NB-ARC"/>
</dbReference>
<name>A0AAW2WH21_SESRA</name>
<evidence type="ECO:0000256" key="2">
    <source>
        <dbReference type="ARBA" id="ARBA00022614"/>
    </source>
</evidence>
<comment type="similarity">
    <text evidence="1">Belongs to the disease resistance NB-LRR family.</text>
</comment>
<dbReference type="FunFam" id="3.40.50.300:FF:001091">
    <property type="entry name" value="Probable disease resistance protein At1g61300"/>
    <property type="match status" value="1"/>
</dbReference>
<dbReference type="Gene3D" id="1.10.8.430">
    <property type="entry name" value="Helical domain of apoptotic protease-activating factors"/>
    <property type="match status" value="1"/>
</dbReference>
<evidence type="ECO:0000256" key="1">
    <source>
        <dbReference type="ARBA" id="ARBA00008894"/>
    </source>
</evidence>
<protein>
    <submittedName>
        <fullName evidence="12">Late blight resistance proteinR1C-3</fullName>
    </submittedName>
</protein>
<dbReference type="InterPro" id="IPR036388">
    <property type="entry name" value="WH-like_DNA-bd_sf"/>
</dbReference>
<dbReference type="PANTHER" id="PTHR23155">
    <property type="entry name" value="DISEASE RESISTANCE PROTEIN RP"/>
    <property type="match status" value="1"/>
</dbReference>
<evidence type="ECO:0000256" key="4">
    <source>
        <dbReference type="ARBA" id="ARBA00022741"/>
    </source>
</evidence>
<dbReference type="GO" id="GO:0043531">
    <property type="term" value="F:ADP binding"/>
    <property type="evidence" value="ECO:0007669"/>
    <property type="project" value="InterPro"/>
</dbReference>
<feature type="domain" description="Disease resistance protein winged helix" evidence="10">
    <location>
        <begin position="401"/>
        <end position="469"/>
    </location>
</feature>
<dbReference type="Pfam" id="PF23598">
    <property type="entry name" value="LRR_14"/>
    <property type="match status" value="1"/>
</dbReference>
<dbReference type="Gene3D" id="1.20.5.4130">
    <property type="match status" value="1"/>
</dbReference>
<dbReference type="GO" id="GO:0098542">
    <property type="term" value="P:defense response to other organism"/>
    <property type="evidence" value="ECO:0007669"/>
    <property type="project" value="TreeGrafter"/>
</dbReference>
<dbReference type="Pfam" id="PF18052">
    <property type="entry name" value="Rx_N"/>
    <property type="match status" value="1"/>
</dbReference>
<comment type="caution">
    <text evidence="12">The sequence shown here is derived from an EMBL/GenBank/DDBJ whole genome shotgun (WGS) entry which is preliminary data.</text>
</comment>